<dbReference type="STRING" id="225848.Sps_03898"/>
<evidence type="ECO:0000256" key="1">
    <source>
        <dbReference type="SAM" id="SignalP"/>
    </source>
</evidence>
<gene>
    <name evidence="2" type="ORF">Sps_03898</name>
</gene>
<dbReference type="EMBL" id="CP014782">
    <property type="protein sequence ID" value="AQS39013.1"/>
    <property type="molecule type" value="Genomic_DNA"/>
</dbReference>
<dbReference type="AlphaFoldDB" id="A0A1S6HTY6"/>
<sequence length="159" mass="17973">MNRINKLMTILSVLLGLLSSKGIAADFDFVSIEKLIEQEVGRVIIPKVYSKLGIEITITPMPGKRAQQMANSGSKDGEIMRIYSYGNETPNTIRVPTPYYYLETMAFIKQGSDVVINSRKDLHNYRLAKVRGVKHQGDRMSVYFLVELHNPASKTFSRC</sequence>
<feature type="chain" id="PRO_5012119611" evidence="1">
    <location>
        <begin position="25"/>
        <end position="159"/>
    </location>
</feature>
<keyword evidence="1" id="KW-0732">Signal</keyword>
<dbReference type="Proteomes" id="UP000189545">
    <property type="component" value="Chromosome"/>
</dbReference>
<proteinExistence type="predicted"/>
<protein>
    <submittedName>
        <fullName evidence="2">Uncharacterized protein</fullName>
    </submittedName>
</protein>
<evidence type="ECO:0000313" key="3">
    <source>
        <dbReference type="Proteomes" id="UP000189545"/>
    </source>
</evidence>
<keyword evidence="3" id="KW-1185">Reference proteome</keyword>
<dbReference type="KEGG" id="spsw:Sps_03898"/>
<organism evidence="2 3">
    <name type="scientific">Shewanella psychrophila</name>
    <dbReference type="NCBI Taxonomy" id="225848"/>
    <lineage>
        <taxon>Bacteria</taxon>
        <taxon>Pseudomonadati</taxon>
        <taxon>Pseudomonadota</taxon>
        <taxon>Gammaproteobacteria</taxon>
        <taxon>Alteromonadales</taxon>
        <taxon>Shewanellaceae</taxon>
        <taxon>Shewanella</taxon>
    </lineage>
</organism>
<evidence type="ECO:0000313" key="2">
    <source>
        <dbReference type="EMBL" id="AQS39013.1"/>
    </source>
</evidence>
<reference evidence="2 3" key="1">
    <citation type="submission" date="2016-03" db="EMBL/GenBank/DDBJ databases">
        <title>Complete genome sequence of Shewanella psychrophila WP2, a deep sea bacterium isolated from west Pacific sediment.</title>
        <authorList>
            <person name="Xu G."/>
            <person name="Jian H."/>
        </authorList>
    </citation>
    <scope>NUCLEOTIDE SEQUENCE [LARGE SCALE GENOMIC DNA]</scope>
    <source>
        <strain evidence="2 3">WP2</strain>
    </source>
</reference>
<accession>A0A1S6HTY6</accession>
<feature type="signal peptide" evidence="1">
    <location>
        <begin position="1"/>
        <end position="24"/>
    </location>
</feature>
<dbReference type="RefSeq" id="WP_179948382.1">
    <property type="nucleotide sequence ID" value="NZ_CP014782.1"/>
</dbReference>
<name>A0A1S6HTY6_9GAMM</name>
<dbReference type="SUPFAM" id="SSF53850">
    <property type="entry name" value="Periplasmic binding protein-like II"/>
    <property type="match status" value="1"/>
</dbReference>